<gene>
    <name evidence="2" type="ORF">IU470_08370</name>
</gene>
<dbReference type="EMBL" id="JADLRE010000005">
    <property type="protein sequence ID" value="MBF6225122.1"/>
    <property type="molecule type" value="Genomic_DNA"/>
</dbReference>
<keyword evidence="1" id="KW-1133">Transmembrane helix</keyword>
<protein>
    <submittedName>
        <fullName evidence="2">Uncharacterized protein</fullName>
    </submittedName>
</protein>
<comment type="caution">
    <text evidence="2">The sequence shown here is derived from an EMBL/GenBank/DDBJ whole genome shotgun (WGS) entry which is preliminary data.</text>
</comment>
<reference evidence="2 3" key="1">
    <citation type="submission" date="2020-10" db="EMBL/GenBank/DDBJ databases">
        <title>Identification of Nocardia species via Next-generation sequencing and recognition of intraspecies genetic diversity.</title>
        <authorList>
            <person name="Li P."/>
            <person name="Li P."/>
            <person name="Lu B."/>
        </authorList>
    </citation>
    <scope>NUCLEOTIDE SEQUENCE [LARGE SCALE GENOMIC DNA]</scope>
    <source>
        <strain evidence="2 3">N-11</strain>
    </source>
</reference>
<keyword evidence="1" id="KW-0472">Membrane</keyword>
<name>A0ABS0C6B0_9NOCA</name>
<feature type="transmembrane region" description="Helical" evidence="1">
    <location>
        <begin position="55"/>
        <end position="73"/>
    </location>
</feature>
<dbReference type="RefSeq" id="WP_195032423.1">
    <property type="nucleotide sequence ID" value="NZ_JADLRE010000005.1"/>
</dbReference>
<evidence type="ECO:0000256" key="1">
    <source>
        <dbReference type="SAM" id="Phobius"/>
    </source>
</evidence>
<feature type="transmembrane region" description="Helical" evidence="1">
    <location>
        <begin position="85"/>
        <end position="103"/>
    </location>
</feature>
<sequence>MPALGPWVPRLIFVTAAIHFVYAFIQPNDWSGIAAGGFLATASDTTDPSYFARDASVWFMMCGIAMLSIGALTRNALTATGRVPAQVGWCLIAIGIPLTLIYFPITGGWLMLAIGAVALAAAYRPVQLGR</sequence>
<evidence type="ECO:0000313" key="2">
    <source>
        <dbReference type="EMBL" id="MBF6225122.1"/>
    </source>
</evidence>
<feature type="transmembrane region" description="Helical" evidence="1">
    <location>
        <begin position="7"/>
        <end position="25"/>
    </location>
</feature>
<dbReference type="Proteomes" id="UP000807309">
    <property type="component" value="Unassembled WGS sequence"/>
</dbReference>
<proteinExistence type="predicted"/>
<organism evidence="2 3">
    <name type="scientific">Nocardia abscessus</name>
    <dbReference type="NCBI Taxonomy" id="120957"/>
    <lineage>
        <taxon>Bacteria</taxon>
        <taxon>Bacillati</taxon>
        <taxon>Actinomycetota</taxon>
        <taxon>Actinomycetes</taxon>
        <taxon>Mycobacteriales</taxon>
        <taxon>Nocardiaceae</taxon>
        <taxon>Nocardia</taxon>
    </lineage>
</organism>
<dbReference type="InterPro" id="IPR045590">
    <property type="entry name" value="DUF6463"/>
</dbReference>
<dbReference type="Pfam" id="PF20064">
    <property type="entry name" value="DUF6463"/>
    <property type="match status" value="1"/>
</dbReference>
<accession>A0ABS0C6B0</accession>
<keyword evidence="3" id="KW-1185">Reference proteome</keyword>
<evidence type="ECO:0000313" key="3">
    <source>
        <dbReference type="Proteomes" id="UP000807309"/>
    </source>
</evidence>
<keyword evidence="1" id="KW-0812">Transmembrane</keyword>